<keyword evidence="1" id="KW-1133">Transmembrane helix</keyword>
<dbReference type="OrthoDB" id="5317164at2"/>
<feature type="transmembrane region" description="Helical" evidence="1">
    <location>
        <begin position="44"/>
        <end position="70"/>
    </location>
</feature>
<sequence length="442" mass="44222">MPATPPASAPAAAHAPATGTAAPLSAAPFSAAPGGAAPGRPRSAVVFGVIALVLIGLNLRAGITGASALLHDLQAVLGYGALVAAIIPSIPTLCFALAGAATSWLTGKLGVEKAILLSLALLAGGLLLRGIPATGMLVAGSVVGMSGLAVCNVAMPSFIREHFASRTSFMTAVYTVTMTTGGTLTSVLVVPLAQALGSPSAAVGAVGIAAVAAFLGFLPVALHAHRHAAPAAALRVSPWPLLRTRKGQLLTAIFALQALLAYALLSWFPYMLTTMGLGATDSGLMFGLMQLVSVPAGMVLIALGARPGMLRPAFYLVSTTMMAGIAALLVLPVGLAIIPAVLLGFGLGIFPLVMVMISRSGTSTAETTALSTLAQSSGYLLATVGPFGMGLLHSATGGWTLPLVLLLVLALVQIVVSHLITRPAMAGQASGTASRRTAAGRK</sequence>
<dbReference type="SUPFAM" id="SSF103473">
    <property type="entry name" value="MFS general substrate transporter"/>
    <property type="match status" value="1"/>
</dbReference>
<name>A0A0B4D7N1_PSEPS</name>
<reference evidence="2 3" key="1">
    <citation type="submission" date="2014-12" db="EMBL/GenBank/DDBJ databases">
        <title>Genome sequencing of Arthrobacter phenanthrenivorans SWC37.</title>
        <authorList>
            <person name="Tan P.W."/>
            <person name="Chan K.-G."/>
        </authorList>
    </citation>
    <scope>NUCLEOTIDE SEQUENCE [LARGE SCALE GENOMIC DNA]</scope>
    <source>
        <strain evidence="2 3">SWC37</strain>
    </source>
</reference>
<dbReference type="PANTHER" id="PTHR23523">
    <property type="match status" value="1"/>
</dbReference>
<dbReference type="PANTHER" id="PTHR23523:SF2">
    <property type="entry name" value="2-NITROIMIDAZOLE TRANSPORTER"/>
    <property type="match status" value="1"/>
</dbReference>
<dbReference type="Gene3D" id="1.20.1250.20">
    <property type="entry name" value="MFS general substrate transporter like domains"/>
    <property type="match status" value="1"/>
</dbReference>
<evidence type="ECO:0000313" key="2">
    <source>
        <dbReference type="EMBL" id="KIC69359.1"/>
    </source>
</evidence>
<dbReference type="EMBL" id="JWTB01000004">
    <property type="protein sequence ID" value="KIC69359.1"/>
    <property type="molecule type" value="Genomic_DNA"/>
</dbReference>
<dbReference type="AlphaFoldDB" id="A0A0B4D7N1"/>
<feature type="transmembrane region" description="Helical" evidence="1">
    <location>
        <begin position="378"/>
        <end position="395"/>
    </location>
</feature>
<feature type="transmembrane region" description="Helical" evidence="1">
    <location>
        <begin position="76"/>
        <end position="102"/>
    </location>
</feature>
<evidence type="ECO:0000256" key="1">
    <source>
        <dbReference type="SAM" id="Phobius"/>
    </source>
</evidence>
<feature type="transmembrane region" description="Helical" evidence="1">
    <location>
        <begin position="401"/>
        <end position="420"/>
    </location>
</feature>
<protein>
    <submittedName>
        <fullName evidence="2">MFS transporter</fullName>
    </submittedName>
</protein>
<dbReference type="InterPro" id="IPR052524">
    <property type="entry name" value="MFS_Cyanate_Porter"/>
</dbReference>
<keyword evidence="1" id="KW-0812">Transmembrane</keyword>
<dbReference type="InterPro" id="IPR011701">
    <property type="entry name" value="MFS"/>
</dbReference>
<dbReference type="Proteomes" id="UP000031196">
    <property type="component" value="Unassembled WGS sequence"/>
</dbReference>
<dbReference type="InterPro" id="IPR036259">
    <property type="entry name" value="MFS_trans_sf"/>
</dbReference>
<feature type="transmembrane region" description="Helical" evidence="1">
    <location>
        <begin position="201"/>
        <end position="222"/>
    </location>
</feature>
<dbReference type="RefSeq" id="WP_043449102.1">
    <property type="nucleotide sequence ID" value="NZ_JBFBKS010000001.1"/>
</dbReference>
<keyword evidence="1" id="KW-0472">Membrane</keyword>
<proteinExistence type="predicted"/>
<feature type="transmembrane region" description="Helical" evidence="1">
    <location>
        <begin position="284"/>
        <end position="305"/>
    </location>
</feature>
<feature type="transmembrane region" description="Helical" evidence="1">
    <location>
        <begin position="312"/>
        <end position="331"/>
    </location>
</feature>
<accession>A0A0B4D7N1</accession>
<feature type="transmembrane region" description="Helical" evidence="1">
    <location>
        <begin position="337"/>
        <end position="357"/>
    </location>
</feature>
<feature type="transmembrane region" description="Helical" evidence="1">
    <location>
        <begin position="171"/>
        <end position="195"/>
    </location>
</feature>
<evidence type="ECO:0000313" key="3">
    <source>
        <dbReference type="Proteomes" id="UP000031196"/>
    </source>
</evidence>
<feature type="transmembrane region" description="Helical" evidence="1">
    <location>
        <begin position="249"/>
        <end position="272"/>
    </location>
</feature>
<organism evidence="2 3">
    <name type="scientific">Pseudarthrobacter phenanthrenivorans</name>
    <name type="common">Arthrobacter phenanthrenivorans</name>
    <dbReference type="NCBI Taxonomy" id="361575"/>
    <lineage>
        <taxon>Bacteria</taxon>
        <taxon>Bacillati</taxon>
        <taxon>Actinomycetota</taxon>
        <taxon>Actinomycetes</taxon>
        <taxon>Micrococcales</taxon>
        <taxon>Micrococcaceae</taxon>
        <taxon>Pseudarthrobacter</taxon>
    </lineage>
</organism>
<feature type="transmembrane region" description="Helical" evidence="1">
    <location>
        <begin position="114"/>
        <end position="131"/>
    </location>
</feature>
<feature type="transmembrane region" description="Helical" evidence="1">
    <location>
        <begin position="137"/>
        <end position="159"/>
    </location>
</feature>
<gene>
    <name evidence="2" type="ORF">RM50_01255</name>
</gene>
<dbReference type="GO" id="GO:0022857">
    <property type="term" value="F:transmembrane transporter activity"/>
    <property type="evidence" value="ECO:0007669"/>
    <property type="project" value="InterPro"/>
</dbReference>
<dbReference type="Pfam" id="PF07690">
    <property type="entry name" value="MFS_1"/>
    <property type="match status" value="1"/>
</dbReference>
<comment type="caution">
    <text evidence="2">The sequence shown here is derived from an EMBL/GenBank/DDBJ whole genome shotgun (WGS) entry which is preliminary data.</text>
</comment>